<feature type="region of interest" description="Disordered" evidence="1">
    <location>
        <begin position="40"/>
        <end position="59"/>
    </location>
</feature>
<reference evidence="2" key="1">
    <citation type="submission" date="2016-03" db="EMBL/GenBank/DDBJ databases">
        <title>Draft genome sequence of Rosellinia necatrix.</title>
        <authorList>
            <person name="Kanematsu S."/>
        </authorList>
    </citation>
    <scope>NUCLEOTIDE SEQUENCE [LARGE SCALE GENOMIC DNA]</scope>
    <source>
        <strain evidence="2">W97</strain>
    </source>
</reference>
<evidence type="ECO:0000313" key="3">
    <source>
        <dbReference type="Proteomes" id="UP000054516"/>
    </source>
</evidence>
<accession>A0A1S8A730</accession>
<sequence length="59" mass="6431">MPTFKRCLSRSEALSSEAIFGVFVDAANYRLKNANQAQECRSGSRSQDLDSGGGLEETM</sequence>
<evidence type="ECO:0000313" key="2">
    <source>
        <dbReference type="EMBL" id="GAW25819.1"/>
    </source>
</evidence>
<organism evidence="2">
    <name type="scientific">Rosellinia necatrix</name>
    <name type="common">White root-rot fungus</name>
    <dbReference type="NCBI Taxonomy" id="77044"/>
    <lineage>
        <taxon>Eukaryota</taxon>
        <taxon>Fungi</taxon>
        <taxon>Dikarya</taxon>
        <taxon>Ascomycota</taxon>
        <taxon>Pezizomycotina</taxon>
        <taxon>Sordariomycetes</taxon>
        <taxon>Xylariomycetidae</taxon>
        <taxon>Xylariales</taxon>
        <taxon>Xylariaceae</taxon>
        <taxon>Rosellinia</taxon>
    </lineage>
</organism>
<proteinExistence type="predicted"/>
<name>A0A1S8A730_ROSNE</name>
<dbReference type="Proteomes" id="UP000054516">
    <property type="component" value="Unassembled WGS sequence"/>
</dbReference>
<evidence type="ECO:0000256" key="1">
    <source>
        <dbReference type="SAM" id="MobiDB-lite"/>
    </source>
</evidence>
<keyword evidence="3" id="KW-1185">Reference proteome</keyword>
<dbReference type="AlphaFoldDB" id="A0A1S8A730"/>
<dbReference type="EMBL" id="DF977458">
    <property type="protein sequence ID" value="GAW25819.1"/>
    <property type="molecule type" value="Genomic_DNA"/>
</dbReference>
<gene>
    <name evidence="2" type="ORF">SAMD00023353_1302340</name>
</gene>
<protein>
    <submittedName>
        <fullName evidence="2">Uncharacterized protein</fullName>
    </submittedName>
</protein>